<accession>A0AAD1BYV3</accession>
<evidence type="ECO:0000256" key="1">
    <source>
        <dbReference type="SAM" id="MobiDB-lite"/>
    </source>
</evidence>
<protein>
    <submittedName>
        <fullName evidence="2">Uncharacterized protein</fullName>
    </submittedName>
</protein>
<dbReference type="KEGG" id="pfuw:KF707C_20270"/>
<reference evidence="3" key="1">
    <citation type="submission" date="2015-05" db="EMBL/GenBank/DDBJ databases">
        <title>Draft genome sequencing of a biphenyl-degrading bacterium, Pseudomonas balearica KF707 (=NBRC110670).</title>
        <authorList>
            <person name="Kimura N."/>
            <person name="Hirose J."/>
            <person name="Watanabe T."/>
            <person name="Suenaga H."/>
            <person name="Fujihara H."/>
            <person name="Noguchi M."/>
            <person name="Hashimoto M."/>
            <person name="Shimodaira J."/>
            <person name="Tsuchikane K."/>
            <person name="Hosoyama A."/>
            <person name="Yamazoe A."/>
            <person name="Fujita N."/>
            <person name="Furukawa K."/>
        </authorList>
    </citation>
    <scope>NUCLEOTIDE SEQUENCE [LARGE SCALE GENOMIC DNA]</scope>
    <source>
        <strain evidence="3">DSM 10086 / NBRC 110670 / KF707</strain>
    </source>
</reference>
<evidence type="ECO:0000313" key="3">
    <source>
        <dbReference type="Proteomes" id="UP000218554"/>
    </source>
</evidence>
<gene>
    <name evidence="2" type="ORF">KF707C_20270</name>
</gene>
<dbReference type="EMBL" id="AP014862">
    <property type="protein sequence ID" value="BAU73715.1"/>
    <property type="molecule type" value="Genomic_DNA"/>
</dbReference>
<proteinExistence type="predicted"/>
<organism evidence="2 3">
    <name type="scientific">Metapseudomonas furukawaii</name>
    <name type="common">Pseudomonas furukawaii</name>
    <dbReference type="NCBI Taxonomy" id="1149133"/>
    <lineage>
        <taxon>Bacteria</taxon>
        <taxon>Pseudomonadati</taxon>
        <taxon>Pseudomonadota</taxon>
        <taxon>Gammaproteobacteria</taxon>
        <taxon>Pseudomonadales</taxon>
        <taxon>Pseudomonadaceae</taxon>
        <taxon>Metapseudomonas</taxon>
    </lineage>
</organism>
<sequence length="40" mass="3872">MGTLPGVVPSAFSIAAPLQQPAAGSGDFPSRECAAVRASG</sequence>
<feature type="region of interest" description="Disordered" evidence="1">
    <location>
        <begin position="21"/>
        <end position="40"/>
    </location>
</feature>
<keyword evidence="3" id="KW-1185">Reference proteome</keyword>
<evidence type="ECO:0000313" key="2">
    <source>
        <dbReference type="EMBL" id="BAU73715.1"/>
    </source>
</evidence>
<dbReference type="AlphaFoldDB" id="A0AAD1BYV3"/>
<reference evidence="2 3" key="2">
    <citation type="journal article" date="2017" name="Int. J. Syst. Evol. Microbiol.">
        <title>Pseudomonas furukawaii sp. nov., a polychlorinated biphenyl-degrading bacterium isolated from biphenyl-contaminated soil in Japan.</title>
        <authorList>
            <person name="Kimura N."/>
            <person name="Watanabe T."/>
            <person name="Suenaga H."/>
            <person name="Fujihara H."/>
            <person name="Futagami T."/>
            <person name="Goto M."/>
            <person name="Hanada S."/>
            <person name="Hirose J."/>
        </authorList>
    </citation>
    <scope>NUCLEOTIDE SEQUENCE [LARGE SCALE GENOMIC DNA]</scope>
    <source>
        <strain evidence="3">DSM 10086 / NBRC 110670 / KF707</strain>
    </source>
</reference>
<name>A0AAD1BYV3_METFU</name>
<dbReference type="Proteomes" id="UP000218554">
    <property type="component" value="Chromosome"/>
</dbReference>